<dbReference type="CDD" id="cd02947">
    <property type="entry name" value="TRX_family"/>
    <property type="match status" value="1"/>
</dbReference>
<dbReference type="InterPro" id="IPR013766">
    <property type="entry name" value="Thioredoxin_domain"/>
</dbReference>
<dbReference type="Proteomes" id="UP000586918">
    <property type="component" value="Unassembled WGS sequence"/>
</dbReference>
<evidence type="ECO:0000313" key="3">
    <source>
        <dbReference type="Proteomes" id="UP000586918"/>
    </source>
</evidence>
<dbReference type="RefSeq" id="WP_169415467.1">
    <property type="nucleotide sequence ID" value="NZ_JAAXKZ010000131.1"/>
</dbReference>
<proteinExistence type="predicted"/>
<dbReference type="Pfam" id="PF00085">
    <property type="entry name" value="Thioredoxin"/>
    <property type="match status" value="1"/>
</dbReference>
<dbReference type="InterPro" id="IPR036249">
    <property type="entry name" value="Thioredoxin-like_sf"/>
</dbReference>
<organism evidence="2 3">
    <name type="scientific">Pseudonocardia bannensis</name>
    <dbReference type="NCBI Taxonomy" id="630973"/>
    <lineage>
        <taxon>Bacteria</taxon>
        <taxon>Bacillati</taxon>
        <taxon>Actinomycetota</taxon>
        <taxon>Actinomycetes</taxon>
        <taxon>Pseudonocardiales</taxon>
        <taxon>Pseudonocardiaceae</taxon>
        <taxon>Pseudonocardia</taxon>
    </lineage>
</organism>
<dbReference type="AlphaFoldDB" id="A0A848DPL9"/>
<sequence length="143" mass="14639">MSTMGLLVLLGTLALATVAGLVLRARDGRVRAARGAAGPAGGWALAGHDPGEHDQVLLLQVSSPVCAPCRQTATLLTDLASRTPALVHVEVDAAEHPQVAGELGIMRTPTVVAFDRSGAELLRVSGVPRLRELESALAPALGA</sequence>
<evidence type="ECO:0000313" key="2">
    <source>
        <dbReference type="EMBL" id="NMH94790.1"/>
    </source>
</evidence>
<dbReference type="EMBL" id="JAAXKZ010000131">
    <property type="protein sequence ID" value="NMH94790.1"/>
    <property type="molecule type" value="Genomic_DNA"/>
</dbReference>
<gene>
    <name evidence="2" type="ORF">HF519_25085</name>
</gene>
<evidence type="ECO:0000259" key="1">
    <source>
        <dbReference type="Pfam" id="PF00085"/>
    </source>
</evidence>
<protein>
    <submittedName>
        <fullName evidence="2">Thioredoxin family protein</fullName>
    </submittedName>
</protein>
<keyword evidence="3" id="KW-1185">Reference proteome</keyword>
<accession>A0A848DPL9</accession>
<dbReference type="SUPFAM" id="SSF52833">
    <property type="entry name" value="Thioredoxin-like"/>
    <property type="match status" value="1"/>
</dbReference>
<feature type="domain" description="Thioredoxin" evidence="1">
    <location>
        <begin position="54"/>
        <end position="136"/>
    </location>
</feature>
<dbReference type="Gene3D" id="3.40.30.10">
    <property type="entry name" value="Glutaredoxin"/>
    <property type="match status" value="1"/>
</dbReference>
<reference evidence="2 3" key="1">
    <citation type="submission" date="2020-04" db="EMBL/GenBank/DDBJ databases">
        <authorList>
            <person name="Klaysubun C."/>
            <person name="Duangmal K."/>
            <person name="Lipun K."/>
        </authorList>
    </citation>
    <scope>NUCLEOTIDE SEQUENCE [LARGE SCALE GENOMIC DNA]</scope>
    <source>
        <strain evidence="2 3">DSM 45300</strain>
    </source>
</reference>
<name>A0A848DPL9_9PSEU</name>
<comment type="caution">
    <text evidence="2">The sequence shown here is derived from an EMBL/GenBank/DDBJ whole genome shotgun (WGS) entry which is preliminary data.</text>
</comment>